<dbReference type="Proteomes" id="UP000277768">
    <property type="component" value="Segment"/>
</dbReference>
<name>A0A385ULB3_9CAUD</name>
<gene>
    <name evidence="1" type="primary">106</name>
    <name evidence="1" type="ORF">SEA_VASUNZINGA_106</name>
</gene>
<dbReference type="EMBL" id="MH727562">
    <property type="protein sequence ID" value="AYB70737.1"/>
    <property type="molecule type" value="Genomic_DNA"/>
</dbReference>
<reference evidence="1 2" key="1">
    <citation type="submission" date="2018-08" db="EMBL/GenBank/DDBJ databases">
        <authorList>
            <person name="Arabshahi J."/>
            <person name="Bell S."/>
            <person name="Berglund Z."/>
            <person name="Carrithers M."/>
            <person name="Carroll C."/>
            <person name="Chan J."/>
            <person name="Cushing H."/>
            <person name="Falender Z."/>
            <person name="Fitzgerald K."/>
            <person name="Flynn H."/>
            <person name="Gao Z."/>
            <person name="Gaskin E."/>
            <person name="Greene J."/>
            <person name="Gupta S."/>
            <person name="Hamlin J."/>
            <person name="Harrell D."/>
            <person name="Haskins E."/>
            <person name="Hong Y."/>
            <person name="Kerstiens E."/>
            <person name="Kikla A."/>
            <person name="Krampen J."/>
            <person name="Ku M."/>
            <person name="Kuchta V."/>
            <person name="Lang E."/>
            <person name="Larson A."/>
            <person name="Lin C.F."/>
            <person name="Martineau K."/>
            <person name="McCool M."/>
            <person name="McCormick S."/>
            <person name="Miller C."/>
            <person name="Misicko E."/>
            <person name="Nagy C."/>
            <person name="Novak L."/>
            <person name="Otero A."/>
            <person name="Park A."/>
            <person name="Ram C."/>
            <person name="Ravichandran V."/>
            <person name="Reuhs M."/>
            <person name="Riedel J."/>
            <person name="Rosen J."/>
            <person name="Russo J."/>
            <person name="Sanchez C."/>
            <person name="Shank E."/>
            <person name="Shao A."/>
            <person name="Shapiro G."/>
            <person name="Shoaf T."/>
            <person name="Smith G."/>
            <person name="Spiritoso H."/>
            <person name="Yu Z.H."/>
            <person name="Zhang Z."/>
            <person name="Girish V."/>
            <person name="Walker N."/>
            <person name="Li Y."/>
            <person name="Clase K.L."/>
            <person name="Garlena R.A."/>
            <person name="Russell D.A."/>
            <person name="Pope W.H."/>
            <person name="Jacobs-Sera D."/>
            <person name="Hatfull G.F."/>
        </authorList>
    </citation>
    <scope>NUCLEOTIDE SEQUENCE [LARGE SCALE GENOMIC DNA]</scope>
</reference>
<organism evidence="1 2">
    <name type="scientific">Mycobacterium phage VasuNzinga</name>
    <dbReference type="NCBI Taxonomy" id="2301620"/>
    <lineage>
        <taxon>Viruses</taxon>
        <taxon>Duplodnaviria</taxon>
        <taxon>Heunggongvirae</taxon>
        <taxon>Uroviricota</taxon>
        <taxon>Caudoviricetes</taxon>
        <taxon>Marvinvirus</taxon>
        <taxon>Marvinvirus marvin</taxon>
    </lineage>
</organism>
<sequence length="140" mass="15358">MFANAIVVGLLFGNLALSVFILLRVVGTQWMVTHLEERMILHADQLRERQLKSEVQLTHIRVACEKTDRHGVVSEKLIGTGGVSPARACEKTDRHGGVSPHVAWCTCGCAVAEHQLEPGRGWWCQSCGTCEGLVLARAKN</sequence>
<evidence type="ECO:0000313" key="2">
    <source>
        <dbReference type="Proteomes" id="UP000277768"/>
    </source>
</evidence>
<accession>A0A385ULB3</accession>
<proteinExistence type="predicted"/>
<evidence type="ECO:0000313" key="1">
    <source>
        <dbReference type="EMBL" id="AYB70737.1"/>
    </source>
</evidence>
<protein>
    <submittedName>
        <fullName evidence="1">Uncharacterized protein</fullName>
    </submittedName>
</protein>